<evidence type="ECO:0000256" key="3">
    <source>
        <dbReference type="ARBA" id="ARBA00022989"/>
    </source>
</evidence>
<evidence type="ECO:0000259" key="6">
    <source>
        <dbReference type="Pfam" id="PF04932"/>
    </source>
</evidence>
<protein>
    <submittedName>
        <fullName evidence="7">O-antigen ligase</fullName>
    </submittedName>
</protein>
<dbReference type="EMBL" id="AB924607">
    <property type="protein sequence ID" value="BAT24331.1"/>
    <property type="molecule type" value="Genomic_DNA"/>
</dbReference>
<feature type="transmembrane region" description="Helical" evidence="5">
    <location>
        <begin position="95"/>
        <end position="110"/>
    </location>
</feature>
<feature type="transmembrane region" description="Helical" evidence="5">
    <location>
        <begin position="122"/>
        <end position="143"/>
    </location>
</feature>
<dbReference type="InterPro" id="IPR007016">
    <property type="entry name" value="O-antigen_ligase-rel_domated"/>
</dbReference>
<dbReference type="GO" id="GO:0016020">
    <property type="term" value="C:membrane"/>
    <property type="evidence" value="ECO:0007669"/>
    <property type="project" value="UniProtKB-SubCell"/>
</dbReference>
<reference evidence="7" key="1">
    <citation type="submission" date="2014-04" db="EMBL/GenBank/DDBJ databases">
        <authorList>
            <person name="Harrison E."/>
        </authorList>
    </citation>
    <scope>NUCLEOTIDE SEQUENCE</scope>
    <source>
        <strain evidence="7">4349</strain>
    </source>
</reference>
<feature type="domain" description="O-antigen ligase-related" evidence="6">
    <location>
        <begin position="207"/>
        <end position="342"/>
    </location>
</feature>
<evidence type="ECO:0000256" key="1">
    <source>
        <dbReference type="ARBA" id="ARBA00004141"/>
    </source>
</evidence>
<feature type="transmembrane region" description="Helical" evidence="5">
    <location>
        <begin position="38"/>
        <end position="58"/>
    </location>
</feature>
<keyword evidence="3 5" id="KW-1133">Transmembrane helix</keyword>
<name>A0A0P0YSW0_9ENTR</name>
<dbReference type="PANTHER" id="PTHR37422">
    <property type="entry name" value="TEICHURONIC ACID BIOSYNTHESIS PROTEIN TUAE"/>
    <property type="match status" value="1"/>
</dbReference>
<feature type="transmembrane region" description="Helical" evidence="5">
    <location>
        <begin position="329"/>
        <end position="350"/>
    </location>
</feature>
<feature type="transmembrane region" description="Helical" evidence="5">
    <location>
        <begin position="206"/>
        <end position="233"/>
    </location>
</feature>
<feature type="transmembrane region" description="Helical" evidence="5">
    <location>
        <begin position="65"/>
        <end position="83"/>
    </location>
</feature>
<evidence type="ECO:0000313" key="7">
    <source>
        <dbReference type="EMBL" id="BAT24331.1"/>
    </source>
</evidence>
<feature type="transmembrane region" description="Helical" evidence="5">
    <location>
        <begin position="14"/>
        <end position="32"/>
    </location>
</feature>
<comment type="subcellular location">
    <subcellularLocation>
        <location evidence="1">Membrane</location>
        <topology evidence="1">Multi-pass membrane protein</topology>
    </subcellularLocation>
</comment>
<feature type="transmembrane region" description="Helical" evidence="5">
    <location>
        <begin position="362"/>
        <end position="395"/>
    </location>
</feature>
<accession>A0A0P0YSW0</accession>
<dbReference type="InterPro" id="IPR051533">
    <property type="entry name" value="WaaL-like"/>
</dbReference>
<dbReference type="GO" id="GO:0016874">
    <property type="term" value="F:ligase activity"/>
    <property type="evidence" value="ECO:0007669"/>
    <property type="project" value="UniProtKB-KW"/>
</dbReference>
<evidence type="ECO:0000256" key="2">
    <source>
        <dbReference type="ARBA" id="ARBA00022692"/>
    </source>
</evidence>
<sequence>MVHKNITIYDIQKVVLITFLSICIILPTGSVFDINVKFIFLFLLVILSFFVDNGSGVIRCIKGMLIPVLFLVLFLLISEISSTKNNEALLQTKDILTFFFMTTIAYSFIRKNDNSEEFISKVIINNLVFLSALKILIFMYAQVTGISVTQIMSIISDIFNTKLMTLDSDDIAISRISFMSDYVLPIAIYILTKEIVNSRITLFKTITLILLVLSIILSLSRFLWVIGATSIALALMHEIKKSKSIFIVAIAVMLMLYALTLPSVQEAINFRFNSNDSDLSDLARQLQYNAIIDSIGKYPLLGQGLGYYLPTLIRSSAAKYSYELQIPALAMQVGLIGTLLFFSIIFAKLYKSALNLNLYDKCIYLISIILWLIGGFFNPVIISSSGGIAFLLLYALPKRINNN</sequence>
<keyword evidence="7" id="KW-0436">Ligase</keyword>
<dbReference type="AlphaFoldDB" id="A0A0P0YSW0"/>
<feature type="transmembrane region" description="Helical" evidence="5">
    <location>
        <begin position="245"/>
        <end position="264"/>
    </location>
</feature>
<evidence type="ECO:0000256" key="4">
    <source>
        <dbReference type="ARBA" id="ARBA00023136"/>
    </source>
</evidence>
<reference evidence="7" key="2">
    <citation type="journal article" date="2015" name="Sci. Rep.">
        <title>Genetic analysis of capsular polysaccharide synthesis gene clusters in 79 capsular types of Klebsiella spp.</title>
        <authorList>
            <person name="Pan Y.J."/>
            <person name="Lin T.L."/>
            <person name="Chen C.T."/>
            <person name="Chen Y.Y."/>
            <person name="Hsieh P.F."/>
            <person name="Hsu C.R."/>
            <person name="Wu M.C."/>
            <person name="Wang J.T."/>
        </authorList>
    </citation>
    <scope>NUCLEOTIDE SEQUENCE</scope>
    <source>
        <strain evidence="7">4349</strain>
    </source>
</reference>
<dbReference type="Pfam" id="PF04932">
    <property type="entry name" value="Wzy_C"/>
    <property type="match status" value="1"/>
</dbReference>
<organism evidence="7">
    <name type="scientific">Klebsiella sp. 4349</name>
    <dbReference type="NCBI Taxonomy" id="1497839"/>
    <lineage>
        <taxon>Bacteria</taxon>
        <taxon>Pseudomonadati</taxon>
        <taxon>Pseudomonadota</taxon>
        <taxon>Gammaproteobacteria</taxon>
        <taxon>Enterobacterales</taxon>
        <taxon>Enterobacteriaceae</taxon>
        <taxon>Klebsiella/Raoultella group</taxon>
        <taxon>Klebsiella</taxon>
    </lineage>
</organism>
<evidence type="ECO:0000256" key="5">
    <source>
        <dbReference type="SAM" id="Phobius"/>
    </source>
</evidence>
<proteinExistence type="predicted"/>
<dbReference type="PANTHER" id="PTHR37422:SF13">
    <property type="entry name" value="LIPOPOLYSACCHARIDE BIOSYNTHESIS PROTEIN PA4999-RELATED"/>
    <property type="match status" value="1"/>
</dbReference>
<keyword evidence="4 5" id="KW-0472">Membrane</keyword>
<keyword evidence="2 5" id="KW-0812">Transmembrane</keyword>